<evidence type="ECO:0000313" key="5">
    <source>
        <dbReference type="RefSeq" id="XP_018019871.1"/>
    </source>
</evidence>
<feature type="region of interest" description="Disordered" evidence="2">
    <location>
        <begin position="740"/>
        <end position="796"/>
    </location>
</feature>
<dbReference type="Pfam" id="PF19314">
    <property type="entry name" value="DUF5917"/>
    <property type="match status" value="1"/>
</dbReference>
<dbReference type="PANTHER" id="PTHR21705">
    <property type="entry name" value="RAI16 PROTEIN-RELATED"/>
    <property type="match status" value="1"/>
</dbReference>
<dbReference type="InterPro" id="IPR019384">
    <property type="entry name" value="FHIP"/>
</dbReference>
<evidence type="ECO:0000256" key="2">
    <source>
        <dbReference type="SAM" id="MobiDB-lite"/>
    </source>
</evidence>
<comment type="similarity">
    <text evidence="1">Belongs to the FHIP family.</text>
</comment>
<feature type="region of interest" description="Disordered" evidence="2">
    <location>
        <begin position="902"/>
        <end position="934"/>
    </location>
</feature>
<feature type="domain" description="FHF complex subunit HOOK-interacting protein C-terminal" evidence="3">
    <location>
        <begin position="937"/>
        <end position="1016"/>
    </location>
</feature>
<dbReference type="InterPro" id="IPR045669">
    <property type="entry name" value="FHIP_C"/>
</dbReference>
<feature type="region of interest" description="Disordered" evidence="2">
    <location>
        <begin position="138"/>
        <end position="170"/>
    </location>
</feature>
<dbReference type="GeneID" id="108676320"/>
<evidence type="ECO:0000313" key="4">
    <source>
        <dbReference type="Proteomes" id="UP000694843"/>
    </source>
</evidence>
<feature type="compositionally biased region" description="Pro residues" evidence="2">
    <location>
        <begin position="919"/>
        <end position="933"/>
    </location>
</feature>
<organism evidence="4 5">
    <name type="scientific">Hyalella azteca</name>
    <name type="common">Amphipod</name>
    <dbReference type="NCBI Taxonomy" id="294128"/>
    <lineage>
        <taxon>Eukaryota</taxon>
        <taxon>Metazoa</taxon>
        <taxon>Ecdysozoa</taxon>
        <taxon>Arthropoda</taxon>
        <taxon>Crustacea</taxon>
        <taxon>Multicrustacea</taxon>
        <taxon>Malacostraca</taxon>
        <taxon>Eumalacostraca</taxon>
        <taxon>Peracarida</taxon>
        <taxon>Amphipoda</taxon>
        <taxon>Senticaudata</taxon>
        <taxon>Talitrida</taxon>
        <taxon>Talitroidea</taxon>
        <taxon>Hyalellidae</taxon>
        <taxon>Hyalella</taxon>
    </lineage>
</organism>
<proteinExistence type="inferred from homology"/>
<dbReference type="OrthoDB" id="6287422at2759"/>
<keyword evidence="4" id="KW-1185">Reference proteome</keyword>
<feature type="region of interest" description="Disordered" evidence="2">
    <location>
        <begin position="697"/>
        <end position="722"/>
    </location>
</feature>
<gene>
    <name evidence="5" type="primary">LOC108676320</name>
</gene>
<dbReference type="KEGG" id="hazt:108676320"/>
<dbReference type="Pfam" id="PF10257">
    <property type="entry name" value="RAI16-like"/>
    <property type="match status" value="1"/>
</dbReference>
<feature type="compositionally biased region" description="Polar residues" evidence="2">
    <location>
        <begin position="754"/>
        <end position="773"/>
    </location>
</feature>
<sequence>MSVAAGDKFDNSGKNGSSMGDWLRNSVARSSFGRRAVTATSAAAAIAASSWAGVGAELDHVDPSAAYHTFSKHWQQTVEIMDRTAFKQEVFQDDVTAVINHLRQMITLLQVDIRQIMTKDQPYPLDDRRSSDICSIESSNITAGDSNPALPRAASKKPYVSSSSATPLDPPPTPIFDHFLGEEILDKILEWSLGTGEFTNSLKLEQLRIHEVLLSQSRQELLVYKPVIRPLIRLLDSCLTCIPVEVERQLVLLLNQLCASLLHNQQLLHFFFLSSPDEQGDAKFLIFSLLLPFVHREGDLGQQARDALLLCMALSNTNPPVGQYIADTSNFCPLLAAGMCGLYSTLPRTLPSAVAGSDDWHGISATHVPLIPNLQAFLNALEFCNAVVQVGHSVVRNELVELVYQGFLVLVLGPALHQDGAVSELQQDLAAPPVNIEEVVTATAYVDLFLSYATEPQLRRAFLAFLLTSPPPRGDLGEGEEEHRRGMRDPPIITTLISRIHSDNHRVCMVTLQLFMRIIDCWCEDAMLVLVLQYLVSGSHVMVSHRHSTTQHTPLHDAHRILELMPAVLKHEEECGLCGDAAGSCEVASCHLAPYTSFLHEARHRICHVAEACRKWTWRYDGVSPPPSQAMEMLEAARAVQPLPYPKPRSESDPTNSSTSQHTHNPLLMGVTSAQRRPSLPLGMSMKAPVLAVSATTSAPSSNTASTYNPSSNTVSSNSSKSCKSVSRRALGLTLSHPSVLNLSHDDDQPESLGESSGYESFNLRTSRDSSPCSLPGSPRASHTNQRPASSSSPVTAATDLDEQFLEELMAWHVYEHSDETRYNEAHSSEAHSSEAHSSESHSCEVPQISDPGHKPDCFSRGSNNHKEEAQQKDNRQALEEAMRQIDEAYAAYSHVIPAHTASQDSDCDDVNWDEPAWSSPPSPPTSPLPPHARPTIGPFLEAVMERVEDVLSSPVPVAELLFSLLVRLASCPAPILTTLLLHPSILCQPAVRSLYQVLSALKQRIDALLSEDDAYLLSDARAWFTAKQSPPAAGLACGAPAVGQSPAMVGPQRPSQAAPVTVLASSFSLDAFRDSGKKRSLTAAVTGAVGALFKKGFSTQQPEARPPALQHLPNNQGYKFYRQPSDSSNPSLSPQPSLLADSSPSSSLTTSPAMPHLDPSSNSSSSQSMFYTSSVLDTSSSLPGLYGGASHETETSSASLGAVLYTSNEFASIARQKQAVQRQTVHSFNPEKVHAARCAILLRQLLLDLSALAQEHAVYCPQMIFDFNAKNIDLGSRKTDLGKKNLDCNSRNAASASKDLS</sequence>
<feature type="region of interest" description="Disordered" evidence="2">
    <location>
        <begin position="643"/>
        <end position="668"/>
    </location>
</feature>
<name>A0A8B7P488_HYAAZ</name>
<evidence type="ECO:0000256" key="1">
    <source>
        <dbReference type="ARBA" id="ARBA00024336"/>
    </source>
</evidence>
<feature type="region of interest" description="Disordered" evidence="2">
    <location>
        <begin position="823"/>
        <end position="876"/>
    </location>
</feature>
<dbReference type="Proteomes" id="UP000694843">
    <property type="component" value="Unplaced"/>
</dbReference>
<feature type="region of interest" description="Disordered" evidence="2">
    <location>
        <begin position="1100"/>
        <end position="1166"/>
    </location>
</feature>
<protein>
    <submittedName>
        <fullName evidence="5">FHF complex subunit HOOK interacting protein 1A isoform X1</fullName>
    </submittedName>
</protein>
<feature type="compositionally biased region" description="Polar residues" evidence="2">
    <location>
        <begin position="653"/>
        <end position="664"/>
    </location>
</feature>
<reference evidence="5" key="1">
    <citation type="submission" date="2025-08" db="UniProtKB">
        <authorList>
            <consortium name="RefSeq"/>
        </authorList>
    </citation>
    <scope>IDENTIFICATION</scope>
    <source>
        <tissue evidence="5">Whole organism</tissue>
    </source>
</reference>
<dbReference type="RefSeq" id="XP_018019871.1">
    <property type="nucleotide sequence ID" value="XM_018164382.1"/>
</dbReference>
<accession>A0A8B7P488</accession>
<dbReference type="PANTHER" id="PTHR21705:SF11">
    <property type="entry name" value="FHIP FAMILY PROTEIN CG3558"/>
    <property type="match status" value="1"/>
</dbReference>
<evidence type="ECO:0000259" key="3">
    <source>
        <dbReference type="Pfam" id="PF19314"/>
    </source>
</evidence>
<feature type="compositionally biased region" description="Basic and acidic residues" evidence="2">
    <location>
        <begin position="865"/>
        <end position="876"/>
    </location>
</feature>
<feature type="compositionally biased region" description="Low complexity" evidence="2">
    <location>
        <begin position="1124"/>
        <end position="1154"/>
    </location>
</feature>
<feature type="compositionally biased region" description="Basic and acidic residues" evidence="2">
    <location>
        <begin position="823"/>
        <end position="843"/>
    </location>
</feature>